<keyword evidence="5" id="KW-0547">Nucleotide-binding</keyword>
<dbReference type="Gene3D" id="3.40.50.300">
    <property type="entry name" value="P-loop containing nucleotide triphosphate hydrolases"/>
    <property type="match status" value="2"/>
</dbReference>
<feature type="domain" description="ABC transporter" evidence="9">
    <location>
        <begin position="6"/>
        <end position="242"/>
    </location>
</feature>
<dbReference type="SUPFAM" id="SSF52540">
    <property type="entry name" value="P-loop containing nucleoside triphosphate hydrolases"/>
    <property type="match status" value="2"/>
</dbReference>
<dbReference type="PROSITE" id="PS00211">
    <property type="entry name" value="ABC_TRANSPORTER_1"/>
    <property type="match status" value="1"/>
</dbReference>
<keyword evidence="7" id="KW-1278">Translocase</keyword>
<dbReference type="InterPro" id="IPR003593">
    <property type="entry name" value="AAA+_ATPase"/>
</dbReference>
<accession>A0A1Q8VLB9</accession>
<dbReference type="PROSITE" id="PS50893">
    <property type="entry name" value="ABC_TRANSPORTER_2"/>
    <property type="match status" value="2"/>
</dbReference>
<dbReference type="PANTHER" id="PTHR43790">
    <property type="entry name" value="CARBOHYDRATE TRANSPORT ATP-BINDING PROTEIN MG119-RELATED"/>
    <property type="match status" value="1"/>
</dbReference>
<dbReference type="GO" id="GO:0016887">
    <property type="term" value="F:ATP hydrolysis activity"/>
    <property type="evidence" value="ECO:0007669"/>
    <property type="project" value="InterPro"/>
</dbReference>
<organism evidence="10 11">
    <name type="scientific">Actinomyces oris</name>
    <dbReference type="NCBI Taxonomy" id="544580"/>
    <lineage>
        <taxon>Bacteria</taxon>
        <taxon>Bacillati</taxon>
        <taxon>Actinomycetota</taxon>
        <taxon>Actinomycetes</taxon>
        <taxon>Actinomycetales</taxon>
        <taxon>Actinomycetaceae</taxon>
        <taxon>Actinomyces</taxon>
    </lineage>
</organism>
<name>A0A1Q8VLB9_9ACTO</name>
<evidence type="ECO:0000256" key="4">
    <source>
        <dbReference type="ARBA" id="ARBA00022737"/>
    </source>
</evidence>
<keyword evidence="6 10" id="KW-0067">ATP-binding</keyword>
<evidence type="ECO:0000256" key="3">
    <source>
        <dbReference type="ARBA" id="ARBA00022475"/>
    </source>
</evidence>
<dbReference type="SMART" id="SM00382">
    <property type="entry name" value="AAA"/>
    <property type="match status" value="2"/>
</dbReference>
<dbReference type="InterPro" id="IPR017871">
    <property type="entry name" value="ABC_transporter-like_CS"/>
</dbReference>
<keyword evidence="2" id="KW-0813">Transport</keyword>
<comment type="caution">
    <text evidence="10">The sequence shown here is derived from an EMBL/GenBank/DDBJ whole genome shotgun (WGS) entry which is preliminary data.</text>
</comment>
<dbReference type="AlphaFoldDB" id="A0A1Q8VLB9"/>
<dbReference type="Proteomes" id="UP000186855">
    <property type="component" value="Unassembled WGS sequence"/>
</dbReference>
<keyword evidence="3" id="KW-1003">Cell membrane</keyword>
<dbReference type="GO" id="GO:0005524">
    <property type="term" value="F:ATP binding"/>
    <property type="evidence" value="ECO:0007669"/>
    <property type="project" value="UniProtKB-KW"/>
</dbReference>
<gene>
    <name evidence="10" type="ORF">BKH30_11025</name>
</gene>
<evidence type="ECO:0000256" key="1">
    <source>
        <dbReference type="ARBA" id="ARBA00004202"/>
    </source>
</evidence>
<dbReference type="FunFam" id="3.40.50.300:FF:000127">
    <property type="entry name" value="Ribose import ATP-binding protein RbsA"/>
    <property type="match status" value="1"/>
</dbReference>
<dbReference type="CDD" id="cd03216">
    <property type="entry name" value="ABC_Carb_Monos_I"/>
    <property type="match status" value="1"/>
</dbReference>
<dbReference type="InterPro" id="IPR003439">
    <property type="entry name" value="ABC_transporter-like_ATP-bd"/>
</dbReference>
<reference evidence="10 11" key="1">
    <citation type="submission" date="2016-12" db="EMBL/GenBank/DDBJ databases">
        <title>Genomic comparison of strains in the 'Actinomyces naeslundii' group.</title>
        <authorList>
            <person name="Mughal S.R."/>
            <person name="Do T."/>
            <person name="Gilbert S.C."/>
            <person name="Witherden E.A."/>
            <person name="Didelot X."/>
            <person name="Beighton D."/>
        </authorList>
    </citation>
    <scope>NUCLEOTIDE SEQUENCE [LARGE SCALE GENOMIC DNA]</scope>
    <source>
        <strain evidence="10 11">S24V</strain>
    </source>
</reference>
<evidence type="ECO:0000256" key="2">
    <source>
        <dbReference type="ARBA" id="ARBA00022448"/>
    </source>
</evidence>
<evidence type="ECO:0000256" key="8">
    <source>
        <dbReference type="ARBA" id="ARBA00023136"/>
    </source>
</evidence>
<sequence>MSAPSLEMIGIDKSFPGVRVLDSVSFDLHPGEVHALMGENGAGKSTLMKILMGIYAADRGTIKITGEPVTISSPGQAIRHGIAMIHQELNPVLDTPVYENIFLGRELRSGGILADRRTMEARTTELLESLHLSIPTDALMRDLSVAQQQQIEIAKAISQDARIIVMDEPTSAITEDDVGNLFEQIRGLTDNCVGIIYISHKMNEIFQIADRVTVLRDGTLIGTDSASSLTEKKLITMMVGRELDDVFPKREVPLGETVFEVQGWSAPPKVKDVSFTVRRGEILGISGLVGAGRSELVESFFGARPHERGRILRNGDEVRIRRPSDAIALGAALITEDRKRTGLNLEGSVADNITLPSLGRLFSNGLISRGIESRIAGKYIDSLKIKTSSQRQLISTLSGGNQQKVVLAKWLETDPDLIILDDPTRGIDVGAKRDIYELIGGLVEQGRSIILISSEMGELMGLADRIMVLTEGRTTGVLERRDFSQEAIMELASRFEDHQ</sequence>
<dbReference type="EMBL" id="MSKI01000144">
    <property type="protein sequence ID" value="OLO48890.1"/>
    <property type="molecule type" value="Genomic_DNA"/>
</dbReference>
<dbReference type="GO" id="GO:0005886">
    <property type="term" value="C:plasma membrane"/>
    <property type="evidence" value="ECO:0007669"/>
    <property type="project" value="UniProtKB-SubCell"/>
</dbReference>
<dbReference type="PANTHER" id="PTHR43790:SF9">
    <property type="entry name" value="GALACTOFURANOSE TRANSPORTER ATP-BINDING PROTEIN YTFR"/>
    <property type="match status" value="1"/>
</dbReference>
<protein>
    <submittedName>
        <fullName evidence="10">D-xylose ABC transporter ATP-binding protein</fullName>
    </submittedName>
</protein>
<proteinExistence type="predicted"/>
<dbReference type="CDD" id="cd03215">
    <property type="entry name" value="ABC_Carb_Monos_II"/>
    <property type="match status" value="1"/>
</dbReference>
<comment type="subcellular location">
    <subcellularLocation>
        <location evidence="1">Cell membrane</location>
        <topology evidence="1">Peripheral membrane protein</topology>
    </subcellularLocation>
</comment>
<dbReference type="Pfam" id="PF00005">
    <property type="entry name" value="ABC_tran"/>
    <property type="match status" value="2"/>
</dbReference>
<keyword evidence="8" id="KW-0472">Membrane</keyword>
<evidence type="ECO:0000259" key="9">
    <source>
        <dbReference type="PROSITE" id="PS50893"/>
    </source>
</evidence>
<evidence type="ECO:0000256" key="5">
    <source>
        <dbReference type="ARBA" id="ARBA00022741"/>
    </source>
</evidence>
<dbReference type="InterPro" id="IPR050107">
    <property type="entry name" value="ABC_carbohydrate_import_ATPase"/>
</dbReference>
<evidence type="ECO:0000313" key="11">
    <source>
        <dbReference type="Proteomes" id="UP000186855"/>
    </source>
</evidence>
<evidence type="ECO:0000256" key="6">
    <source>
        <dbReference type="ARBA" id="ARBA00022840"/>
    </source>
</evidence>
<evidence type="ECO:0000256" key="7">
    <source>
        <dbReference type="ARBA" id="ARBA00022967"/>
    </source>
</evidence>
<evidence type="ECO:0000313" key="10">
    <source>
        <dbReference type="EMBL" id="OLO48890.1"/>
    </source>
</evidence>
<dbReference type="InterPro" id="IPR027417">
    <property type="entry name" value="P-loop_NTPase"/>
</dbReference>
<feature type="domain" description="ABC transporter" evidence="9">
    <location>
        <begin position="241"/>
        <end position="496"/>
    </location>
</feature>
<keyword evidence="4" id="KW-0677">Repeat</keyword>